<evidence type="ECO:0000313" key="6">
    <source>
        <dbReference type="Proteomes" id="UP000018733"/>
    </source>
</evidence>
<dbReference type="CDD" id="cd06100">
    <property type="entry name" value="CCL_ACL-C"/>
    <property type="match status" value="1"/>
</dbReference>
<evidence type="ECO:0000256" key="3">
    <source>
        <dbReference type="ARBA" id="ARBA00012972"/>
    </source>
</evidence>
<dbReference type="Gene3D" id="1.10.230.10">
    <property type="entry name" value="Cytochrome P450-Terp, domain 2"/>
    <property type="match status" value="1"/>
</dbReference>
<protein>
    <recommendedName>
        <fullName evidence="3">citrate synthase (unknown stereospecificity)</fullName>
        <ecNumber evidence="3">2.3.3.16</ecNumber>
    </recommendedName>
</protein>
<comment type="caution">
    <text evidence="5">The sequence shown here is derived from an EMBL/GenBank/DDBJ whole genome shotgun (WGS) entry which is preliminary data.</text>
</comment>
<dbReference type="GO" id="GO:0006099">
    <property type="term" value="P:tricarboxylic acid cycle"/>
    <property type="evidence" value="ECO:0007669"/>
    <property type="project" value="UniProtKB-UniPathway"/>
</dbReference>
<dbReference type="RefSeq" id="WP_024003993.1">
    <property type="nucleotide sequence ID" value="NZ_KI650979.1"/>
</dbReference>
<dbReference type="SUPFAM" id="SSF48256">
    <property type="entry name" value="Citrate synthase"/>
    <property type="match status" value="1"/>
</dbReference>
<dbReference type="GO" id="GO:0036440">
    <property type="term" value="F:citrate synthase activity"/>
    <property type="evidence" value="ECO:0007669"/>
    <property type="project" value="UniProtKB-EC"/>
</dbReference>
<dbReference type="GO" id="GO:0005975">
    <property type="term" value="P:carbohydrate metabolic process"/>
    <property type="evidence" value="ECO:0007669"/>
    <property type="project" value="TreeGrafter"/>
</dbReference>
<keyword evidence="6" id="KW-1185">Reference proteome</keyword>
<gene>
    <name evidence="5" type="ORF">W822_04650</name>
</gene>
<keyword evidence="4" id="KW-0808">Transferase</keyword>
<dbReference type="UniPathway" id="UPA00223">
    <property type="reaction ID" value="UER00717"/>
</dbReference>
<dbReference type="InterPro" id="IPR016142">
    <property type="entry name" value="Citrate_synth-like_lrg_a-sub"/>
</dbReference>
<dbReference type="HOGENOM" id="CLU_070533_1_0_4"/>
<dbReference type="GO" id="GO:0005829">
    <property type="term" value="C:cytosol"/>
    <property type="evidence" value="ECO:0007669"/>
    <property type="project" value="TreeGrafter"/>
</dbReference>
<dbReference type="EMBL" id="AYXT01000001">
    <property type="protein sequence ID" value="ETF04443.1"/>
    <property type="molecule type" value="Genomic_DNA"/>
</dbReference>
<sequence>MFNSEIGGGDAHSILVRGHDLVNDLFNRDFIDVLALELLGQFPTPELKRMLNLFLVSATDHGLTPSALSARLTLHGAPESMQGALAAGLLGAGSRFLGVIEYSARFLRDALPAQDSYTDDELRRYAEECVKTNKAIKRKIPGVGHPIHVDGDPRCERMFEIAKECGYFGYYSRFALELAAAAARLSGRKIPLNATGAKGAIVLDMGLTPELGKALTMIGRSVGLMAHIIEEQKNPIGQKVWDMASGGGGTQI</sequence>
<dbReference type="PATRIC" id="fig|1424334.3.peg.942"/>
<dbReference type="PANTHER" id="PTHR11739:SF4">
    <property type="entry name" value="CITRATE SYNTHASE, PEROXISOMAL"/>
    <property type="match status" value="1"/>
</dbReference>
<dbReference type="NCBIfam" id="NF004868">
    <property type="entry name" value="PRK06224.1-5"/>
    <property type="match status" value="1"/>
</dbReference>
<evidence type="ECO:0000256" key="1">
    <source>
        <dbReference type="ARBA" id="ARBA00004751"/>
    </source>
</evidence>
<dbReference type="OrthoDB" id="3284791at2"/>
<dbReference type="Proteomes" id="UP000018733">
    <property type="component" value="Unassembled WGS sequence"/>
</dbReference>
<dbReference type="InterPro" id="IPR016143">
    <property type="entry name" value="Citrate_synth-like_sm_a-sub"/>
</dbReference>
<dbReference type="InterPro" id="IPR002020">
    <property type="entry name" value="Citrate_synthase"/>
</dbReference>
<evidence type="ECO:0000313" key="5">
    <source>
        <dbReference type="EMBL" id="ETF04443.1"/>
    </source>
</evidence>
<dbReference type="STRING" id="1424334.W822_04650"/>
<comment type="similarity">
    <text evidence="2">Belongs to the citrate synthase family.</text>
</comment>
<name>V8QYI7_9BURK</name>
<dbReference type="eggNOG" id="COG0372">
    <property type="taxonomic scope" value="Bacteria"/>
</dbReference>
<reference evidence="5 6" key="1">
    <citation type="journal article" date="2014" name="Genome Announc.">
        <title>Draft Genome Sequence of Advenella kashmirensis Strain W13003, a Polycyclic Aromatic Hydrocarbon-Degrading Bacterium.</title>
        <authorList>
            <person name="Wang X."/>
            <person name="Jin D."/>
            <person name="Zhou L."/>
            <person name="Wu L."/>
            <person name="An W."/>
            <person name="Zhao L."/>
        </authorList>
    </citation>
    <scope>NUCLEOTIDE SEQUENCE [LARGE SCALE GENOMIC DNA]</scope>
    <source>
        <strain evidence="5 6">W13003</strain>
    </source>
</reference>
<comment type="pathway">
    <text evidence="1">Carbohydrate metabolism; tricarboxylic acid cycle; isocitrate from oxaloacetate: step 1/2.</text>
</comment>
<dbReference type="InterPro" id="IPR036969">
    <property type="entry name" value="Citrate_synthase_sf"/>
</dbReference>
<accession>V8QYI7</accession>
<dbReference type="EC" id="2.3.3.16" evidence="3"/>
<dbReference type="PANTHER" id="PTHR11739">
    <property type="entry name" value="CITRATE SYNTHASE"/>
    <property type="match status" value="1"/>
</dbReference>
<dbReference type="Pfam" id="PF00285">
    <property type="entry name" value="Citrate_synt"/>
    <property type="match status" value="1"/>
</dbReference>
<evidence type="ECO:0000256" key="2">
    <source>
        <dbReference type="ARBA" id="ARBA00010566"/>
    </source>
</evidence>
<organism evidence="5 6">
    <name type="scientific">Advenella kashmirensis W13003</name>
    <dbReference type="NCBI Taxonomy" id="1424334"/>
    <lineage>
        <taxon>Bacteria</taxon>
        <taxon>Pseudomonadati</taxon>
        <taxon>Pseudomonadota</taxon>
        <taxon>Betaproteobacteria</taxon>
        <taxon>Burkholderiales</taxon>
        <taxon>Alcaligenaceae</taxon>
    </lineage>
</organism>
<dbReference type="Gene3D" id="1.10.580.10">
    <property type="entry name" value="Citrate Synthase, domain 1"/>
    <property type="match status" value="1"/>
</dbReference>
<evidence type="ECO:0000256" key="4">
    <source>
        <dbReference type="ARBA" id="ARBA00022679"/>
    </source>
</evidence>
<proteinExistence type="inferred from homology"/>
<dbReference type="AlphaFoldDB" id="V8QYI7"/>